<evidence type="ECO:0008006" key="5">
    <source>
        <dbReference type="Google" id="ProtNLM"/>
    </source>
</evidence>
<feature type="domain" description="Major capsid protein N-terminal" evidence="3">
    <location>
        <begin position="23"/>
        <end position="231"/>
    </location>
</feature>
<feature type="domain" description="Major capsid protein C-terminal" evidence="2">
    <location>
        <begin position="236"/>
        <end position="409"/>
    </location>
</feature>
<dbReference type="GO" id="GO:0005198">
    <property type="term" value="F:structural molecule activity"/>
    <property type="evidence" value="ECO:0007669"/>
    <property type="project" value="InterPro"/>
</dbReference>
<dbReference type="EMBL" id="MN739979">
    <property type="protein sequence ID" value="QHT81236.1"/>
    <property type="molecule type" value="Genomic_DNA"/>
</dbReference>
<dbReference type="Pfam" id="PF04451">
    <property type="entry name" value="Capsid_NCLDV"/>
    <property type="match status" value="1"/>
</dbReference>
<evidence type="ECO:0000259" key="2">
    <source>
        <dbReference type="Pfam" id="PF04451"/>
    </source>
</evidence>
<dbReference type="Pfam" id="PF16903">
    <property type="entry name" value="Capsid_N"/>
    <property type="match status" value="1"/>
</dbReference>
<sequence length="457" mass="51409">MEGSLTQLGFTNYLINKAAPAVSFFQYAYKNYANYVKDTRVLSFKNGFNFGATSSFRFDEDGKYGDLVTNIVIEATLPDISKMKNVNGHSIGYCNGVGNALTQNIYLRVGGNLIDQHSSEWLDIWSQLAIKPGVQAAYNTMIQRYEPSTFTTTTFQGGKVYIPLQFWFCRNITQKNSSLIFPLMNLFDSTIELALDIRSFKSLIVSDDNNTDIVGLPPIITDANIIVDYVVIEEPERVKFLSQPRQLFLMNQVQTLIYGIQAGTTNTTFTLKSLHYLVTELIFVVRRNDASNNNDYFNYSNSIKTGNRENPIKTLRLTFDGRDKIRTTEANIFSLLEPGKIHTNAPQNAFIHCVGFSLEPEKIEQPNGVCNFSEIQEPLLTLELAPNIPASTLFIYAVNYNVLQSMTGTGYLLHMLSKSIPAKLSNKMCNDGLPRQEDTNGDSATPVYNNDTQPYKF</sequence>
<dbReference type="Gene3D" id="2.70.9.10">
    <property type="entry name" value="Adenovirus Type 2 Hexon, domain 4"/>
    <property type="match status" value="1"/>
</dbReference>
<reference evidence="4" key="1">
    <citation type="journal article" date="2020" name="Nature">
        <title>Giant virus diversity and host interactions through global metagenomics.</title>
        <authorList>
            <person name="Schulz F."/>
            <person name="Roux S."/>
            <person name="Paez-Espino D."/>
            <person name="Jungbluth S."/>
            <person name="Walsh D.A."/>
            <person name="Denef V.J."/>
            <person name="McMahon K.D."/>
            <person name="Konstantinidis K.T."/>
            <person name="Eloe-Fadrosh E.A."/>
            <person name="Kyrpides N.C."/>
            <person name="Woyke T."/>
        </authorList>
    </citation>
    <scope>NUCLEOTIDE SEQUENCE</scope>
    <source>
        <strain evidence="4">GVMAG-M-3300023184-13</strain>
    </source>
</reference>
<accession>A0A6C0HM77</accession>
<dbReference type="Gene3D" id="2.70.9.20">
    <property type="entry name" value="Major capsid protein Vp54"/>
    <property type="match status" value="1"/>
</dbReference>
<evidence type="ECO:0000313" key="4">
    <source>
        <dbReference type="EMBL" id="QHT81236.1"/>
    </source>
</evidence>
<organism evidence="4">
    <name type="scientific">viral metagenome</name>
    <dbReference type="NCBI Taxonomy" id="1070528"/>
    <lineage>
        <taxon>unclassified sequences</taxon>
        <taxon>metagenomes</taxon>
        <taxon>organismal metagenomes</taxon>
    </lineage>
</organism>
<feature type="compositionally biased region" description="Polar residues" evidence="1">
    <location>
        <begin position="441"/>
        <end position="457"/>
    </location>
</feature>
<dbReference type="InterPro" id="IPR038519">
    <property type="entry name" value="MCP_C_sf"/>
</dbReference>
<evidence type="ECO:0000259" key="3">
    <source>
        <dbReference type="Pfam" id="PF16903"/>
    </source>
</evidence>
<proteinExistence type="predicted"/>
<dbReference type="InterPro" id="IPR031654">
    <property type="entry name" value="Capsid_N"/>
</dbReference>
<feature type="region of interest" description="Disordered" evidence="1">
    <location>
        <begin position="431"/>
        <end position="457"/>
    </location>
</feature>
<protein>
    <recommendedName>
        <fullName evidence="5">Major capsid protein N-terminal domain-containing protein</fullName>
    </recommendedName>
</protein>
<name>A0A6C0HM77_9ZZZZ</name>
<dbReference type="InterPro" id="IPR016112">
    <property type="entry name" value="VP_dsDNA_II"/>
</dbReference>
<dbReference type="InterPro" id="IPR007542">
    <property type="entry name" value="MCP_C"/>
</dbReference>
<evidence type="ECO:0000256" key="1">
    <source>
        <dbReference type="SAM" id="MobiDB-lite"/>
    </source>
</evidence>
<dbReference type="SUPFAM" id="SSF49749">
    <property type="entry name" value="Group II dsDNA viruses VP"/>
    <property type="match status" value="2"/>
</dbReference>
<dbReference type="AlphaFoldDB" id="A0A6C0HM77"/>